<evidence type="ECO:0000256" key="1">
    <source>
        <dbReference type="SAM" id="MobiDB-lite"/>
    </source>
</evidence>
<feature type="region of interest" description="Disordered" evidence="1">
    <location>
        <begin position="722"/>
        <end position="769"/>
    </location>
</feature>
<dbReference type="Proteomes" id="UP000623608">
    <property type="component" value="Unassembled WGS sequence"/>
</dbReference>
<dbReference type="RefSeq" id="WP_203809309.1">
    <property type="nucleotide sequence ID" value="NZ_BOMY01000033.1"/>
</dbReference>
<proteinExistence type="predicted"/>
<evidence type="ECO:0000313" key="2">
    <source>
        <dbReference type="EMBL" id="GIF22119.1"/>
    </source>
</evidence>
<reference evidence="2" key="1">
    <citation type="submission" date="2021-01" db="EMBL/GenBank/DDBJ databases">
        <title>Whole genome shotgun sequence of Actinoplanes tereljensis NBRC 105297.</title>
        <authorList>
            <person name="Komaki H."/>
            <person name="Tamura T."/>
        </authorList>
    </citation>
    <scope>NUCLEOTIDE SEQUENCE</scope>
    <source>
        <strain evidence="2">NBRC 105297</strain>
    </source>
</reference>
<feature type="region of interest" description="Disordered" evidence="1">
    <location>
        <begin position="276"/>
        <end position="485"/>
    </location>
</feature>
<dbReference type="EMBL" id="BOMY01000033">
    <property type="protein sequence ID" value="GIF22119.1"/>
    <property type="molecule type" value="Genomic_DNA"/>
</dbReference>
<protein>
    <submittedName>
        <fullName evidence="2">Uncharacterized protein</fullName>
    </submittedName>
</protein>
<name>A0A919NNI1_9ACTN</name>
<feature type="region of interest" description="Disordered" evidence="1">
    <location>
        <begin position="1"/>
        <end position="21"/>
    </location>
</feature>
<feature type="compositionally biased region" description="Polar residues" evidence="1">
    <location>
        <begin position="722"/>
        <end position="738"/>
    </location>
</feature>
<sequence>MGAATETATERLPRRTGGTRNHLAHHLTEDELRDLLRDGTPTDVADVLLALPEANRRALAPAVRSADTLTALIAGAACLPSADAIVSWLRSRRFEQTPSADTLTDLIRVLTAPGRPHLASVAAVLADRMRPRPAWPGEWPIAAAILQATGTPPPPKEAVVRAWVRGHAGDPDTLADRLAADPWLPHLLPHLFHTPGLDATWPPALARLSATGHVDRAQLIRLTLQRLRTGGSPAALRPAMTTHELLTPTPIEITKHRKEYAALLDGPHAALAQQALQTRPTRTRPAAKQPSPPEPESAPVQRPSARTQKPAPSRTEPKKLVSPRAETTAGARPAAKAQRPSRTKPTSPQAEIAPTPQLSPKTRKPGPGRAKTAPKIRRTTPGSAARPQPAEPSPKPAAEPQLAKPSPAKNQGHAGPQAAEPSPVKGQMPAAEPQTAEPSPVKGQEPASAPQPTGPSPAESQGPGPEYVEAKQPPTMAAGGPEADKPDSVLVEAVREDDAGASGPVRQPVAPLFPAAPVSQPADGMPPPIATVAELVAELAIRLPQPLETVSLERILAAVITLAQSDREELAAALVPLADSAPAPFDALLGSLVWPGRFADRPVPAAAPPAAMVPGRIREVARQLATVAPPALLATPATTDGLVSPVRVLFRLIAAERDGWQPGPYDLAQTLLRLPAAVDPTVQRAADRLHSPAGLQFATWLRASGLPPITATVTTTAANNDHSATAAGQPQTLPTANGRQAAKAGHSQTAPAAGVPSATAAGEAPAGVSVGSGRRLATFVAPQAPTLPHDAQPEPTPTGVPPRLHDPAPSATVDSIIRDLLAPPGLGGAPTPEMRCWPAVLPRHREVIAAHCVPHLADAHDGLDAAETLLGLAKAAGPFGPAMALALAHGLVSPDERLRKTAVEAVLHLAAGTGLDSGLLGRELRALLTATATATATDGAAASGTTGIVASGGINDGNTVWRAADSLRQIGVGRAWHVVWAVAYALVPALLRGRPVSGGVPEMLAVAAEAAEAVGARADLPDVVVAAAEPGRSELAVEAGRLARIIR</sequence>
<feature type="region of interest" description="Disordered" evidence="1">
    <location>
        <begin position="783"/>
        <end position="805"/>
    </location>
</feature>
<keyword evidence="3" id="KW-1185">Reference proteome</keyword>
<dbReference type="PRINTS" id="PR01217">
    <property type="entry name" value="PRICHEXTENSN"/>
</dbReference>
<feature type="compositionally biased region" description="Basic residues" evidence="1">
    <location>
        <begin position="361"/>
        <end position="378"/>
    </location>
</feature>
<dbReference type="AlphaFoldDB" id="A0A919NNI1"/>
<accession>A0A919NNI1</accession>
<comment type="caution">
    <text evidence="2">The sequence shown here is derived from an EMBL/GenBank/DDBJ whole genome shotgun (WGS) entry which is preliminary data.</text>
</comment>
<feature type="compositionally biased region" description="Low complexity" evidence="1">
    <location>
        <begin position="749"/>
        <end position="764"/>
    </location>
</feature>
<evidence type="ECO:0000313" key="3">
    <source>
        <dbReference type="Proteomes" id="UP000623608"/>
    </source>
</evidence>
<organism evidence="2 3">
    <name type="scientific">Paractinoplanes tereljensis</name>
    <dbReference type="NCBI Taxonomy" id="571912"/>
    <lineage>
        <taxon>Bacteria</taxon>
        <taxon>Bacillati</taxon>
        <taxon>Actinomycetota</taxon>
        <taxon>Actinomycetes</taxon>
        <taxon>Micromonosporales</taxon>
        <taxon>Micromonosporaceae</taxon>
        <taxon>Paractinoplanes</taxon>
    </lineage>
</organism>
<gene>
    <name evidence="2" type="ORF">Ate02nite_48490</name>
</gene>